<gene>
    <name evidence="1" type="ORF">V4839_20575</name>
</gene>
<evidence type="ECO:0000313" key="1">
    <source>
        <dbReference type="EMBL" id="MEE9685850.1"/>
    </source>
</evidence>
<name>A0ABU7UJ19_LELAM</name>
<organism evidence="1 2">
    <name type="scientific">Lelliottia amnigena</name>
    <name type="common">Enterobacter amnigenus</name>
    <dbReference type="NCBI Taxonomy" id="61646"/>
    <lineage>
        <taxon>Bacteria</taxon>
        <taxon>Pseudomonadati</taxon>
        <taxon>Pseudomonadota</taxon>
        <taxon>Gammaproteobacteria</taxon>
        <taxon>Enterobacterales</taxon>
        <taxon>Enterobacteriaceae</taxon>
        <taxon>Lelliottia</taxon>
    </lineage>
</organism>
<dbReference type="Proteomes" id="UP001335910">
    <property type="component" value="Unassembled WGS sequence"/>
</dbReference>
<keyword evidence="2" id="KW-1185">Reference proteome</keyword>
<dbReference type="InterPro" id="IPR036278">
    <property type="entry name" value="Sialidase_sf"/>
</dbReference>
<dbReference type="SUPFAM" id="SSF50939">
    <property type="entry name" value="Sialidases"/>
    <property type="match status" value="1"/>
</dbReference>
<accession>A0ABU7UJ19</accession>
<reference evidence="1 2" key="1">
    <citation type="submission" date="2023-10" db="EMBL/GenBank/DDBJ databases">
        <title>Wastewater isolates of ESBL- and carbapenemase-producing Gram-negative bacteria from New Zealand.</title>
        <authorList>
            <person name="Straub C."/>
            <person name="Weaver L."/>
            <person name="Cornelius A."/>
            <person name="Mcgill E."/>
            <person name="Dyet K."/>
            <person name="White L."/>
            <person name="Pattis I."/>
        </authorList>
    </citation>
    <scope>NUCLEOTIDE SEQUENCE [LARGE SCALE GENOMIC DNA]</scope>
    <source>
        <strain evidence="1 2">ESBL35</strain>
    </source>
</reference>
<evidence type="ECO:0000313" key="2">
    <source>
        <dbReference type="Proteomes" id="UP001335910"/>
    </source>
</evidence>
<sequence length="1069" mass="122289">MTDMTAELQQQIFHHPLEGAELEAVNHLVRQHTANAALTQQLALDASKLISTSQDRLQNQASSGFFKRFASAITGKNSENQLQNQSDALQMQKFAWHYLMQLQQQNLLNSQSIAIIRNNLGTMNEFIIETRDFLEQAIDKINRRLVHVENNTRFNNWSLDIEANKRRYKSYPGTILVLSLTYDFMRRHKDAELATADINYLIVTLEKLGINCDEEVRLLDFIIELIDQIEIAGIDRYRSLIELSLDEHLIDSHFIQTNISGIGFNALYFLSDQYEKIVSLIDDDALCNSDEAREKLISRLFGETFAGLSTIYSIRDLISEVIGGSLVTIDIYKDINGLNAIAIEAPQDDAAEALTLVSELPDIHQHSFLDATESEEKKRLYLLLLALSIENSASLSKQGAEFLALLGEKAGCPTVAEEIASLADSAHKYQQYQPEMLALLSDDNARYSWLFDVFFLLALCGKTIENPQVMRLLGVLKPAQFKDNFAAMLALIHESDETQLLTSAAKLNALTQGWKNIVRYRELQFKEYFSAAIKQLYAADHAATMLGFELMKITDKASDVSFFMGSFEGDSFLGKMGSAVGSSAYTLGRKSCLSGLNDFRKKASEFISANGSALSTGNAMTSRWGLPTFDYDGRISYSDYELDNSAENEDWYDQFNEYQNQIDSVLTDFSRACSDAAEQLELFALGNFDSSVIRIKQQKHAEWLQQQEQEKRNKQSVTVVKAGQEYRLSIDWQDVENPPCDPENIRHIKTDGKVWLIVDNEECFYRSEDRLNWQSVTPVASDERCYVSKIIIVEGVWVMFGGSGAGFLYSPDAINWQKSQFPDFPNAWDYSATEDLVYFNHRWLWRFKERKEYQYKDEGFFFDSMKTSTYDKPMIFCADNPGAAWQRYDESPNYSEGIEIENLCALPGVDCLLAFSKYDSYYTSVKKRPKSEPMIEYHVPGKNWRSCTWHSEKEFYSDVRVTRMNDTLMCFYSRYLLTSDKGYEWKRHDNEMRVADCFHLDGISLFPSSNNRQVIYLSNNGTDFKELMMEEGNWQYLAANEQGLLSVYSPNSHETLLRLGTYIWATQVK</sequence>
<dbReference type="EMBL" id="JAZKLI010000001">
    <property type="protein sequence ID" value="MEE9685850.1"/>
    <property type="molecule type" value="Genomic_DNA"/>
</dbReference>
<dbReference type="RefSeq" id="WP_331390605.1">
    <property type="nucleotide sequence ID" value="NZ_JAZKLB010000001.1"/>
</dbReference>
<protein>
    <submittedName>
        <fullName evidence="1">Uncharacterized protein</fullName>
    </submittedName>
</protein>
<proteinExistence type="predicted"/>
<comment type="caution">
    <text evidence="1">The sequence shown here is derived from an EMBL/GenBank/DDBJ whole genome shotgun (WGS) entry which is preliminary data.</text>
</comment>